<feature type="region of interest" description="Disordered" evidence="4">
    <location>
        <begin position="145"/>
        <end position="237"/>
    </location>
</feature>
<dbReference type="PANTHER" id="PTHR11375:SF0">
    <property type="entry name" value="ACIDIC LEUCINE-RICH NUCLEAR PHOSPHOPROTEIN 32 FAMILY MEMBER A"/>
    <property type="match status" value="1"/>
</dbReference>
<dbReference type="InterPro" id="IPR032675">
    <property type="entry name" value="LRR_dom_sf"/>
</dbReference>
<dbReference type="OMA" id="SKVFAMH"/>
<dbReference type="SUPFAM" id="SSF52058">
    <property type="entry name" value="L domain-like"/>
    <property type="match status" value="1"/>
</dbReference>
<dbReference type="InterPro" id="IPR001611">
    <property type="entry name" value="Leu-rich_rpt"/>
</dbReference>
<evidence type="ECO:0000256" key="1">
    <source>
        <dbReference type="ARBA" id="ARBA00022614"/>
    </source>
</evidence>
<evidence type="ECO:0000256" key="4">
    <source>
        <dbReference type="SAM" id="MobiDB-lite"/>
    </source>
</evidence>
<dbReference type="Gene3D" id="3.80.10.10">
    <property type="entry name" value="Ribonuclease Inhibitor"/>
    <property type="match status" value="1"/>
</dbReference>
<dbReference type="Proteomes" id="UP000031668">
    <property type="component" value="Unassembled WGS sequence"/>
</dbReference>
<dbReference type="PANTHER" id="PTHR11375">
    <property type="entry name" value="ACIDIC LEUCINE-RICH NUCLEAR PHOSPHOPROTEIN 32"/>
    <property type="match status" value="1"/>
</dbReference>
<dbReference type="Pfam" id="PF14580">
    <property type="entry name" value="LRR_9"/>
    <property type="match status" value="1"/>
</dbReference>
<organism evidence="5 6">
    <name type="scientific">Thelohanellus kitauei</name>
    <name type="common">Myxosporean</name>
    <dbReference type="NCBI Taxonomy" id="669202"/>
    <lineage>
        <taxon>Eukaryota</taxon>
        <taxon>Metazoa</taxon>
        <taxon>Cnidaria</taxon>
        <taxon>Myxozoa</taxon>
        <taxon>Myxosporea</taxon>
        <taxon>Bivalvulida</taxon>
        <taxon>Platysporina</taxon>
        <taxon>Myxobolidae</taxon>
        <taxon>Thelohanellus</taxon>
    </lineage>
</organism>
<sequence>MIDLVREQLADKPKASVKSLKLKGKKCPSIAGLEGLVNLKSLSISGCDLAKLDGFPKLPHLKKLDLSGNRLTNGLQHLASLPLESLDLSDNAFPDMESLKPLAEIPTLKFLKLSGCPVSESPDYRSDLFDLLRCAEIVDDEDVDGNQVSFSEDLSNESADSGEDETSDRFQDLILNREYSDNDEEDISFKPGEEQVSDEDYESDEVTDDEKYTEKEASKRTHGAAFPEEALDDQIKK</sequence>
<gene>
    <name evidence="5" type="ORF">RF11_01108</name>
</gene>
<dbReference type="OrthoDB" id="2160613at2759"/>
<accession>A0A0C2NJT3</accession>
<proteinExistence type="inferred from homology"/>
<dbReference type="PROSITE" id="PS51450">
    <property type="entry name" value="LRR"/>
    <property type="match status" value="2"/>
</dbReference>
<dbReference type="GO" id="GO:0042393">
    <property type="term" value="F:histone binding"/>
    <property type="evidence" value="ECO:0007669"/>
    <property type="project" value="TreeGrafter"/>
</dbReference>
<evidence type="ECO:0000256" key="2">
    <source>
        <dbReference type="ARBA" id="ARBA00022737"/>
    </source>
</evidence>
<keyword evidence="6" id="KW-1185">Reference proteome</keyword>
<dbReference type="EMBL" id="JWZT01000468">
    <property type="protein sequence ID" value="KII74297.1"/>
    <property type="molecule type" value="Genomic_DNA"/>
</dbReference>
<evidence type="ECO:0000313" key="6">
    <source>
        <dbReference type="Proteomes" id="UP000031668"/>
    </source>
</evidence>
<evidence type="ECO:0000313" key="5">
    <source>
        <dbReference type="EMBL" id="KII74297.1"/>
    </source>
</evidence>
<comment type="caution">
    <text evidence="5">The sequence shown here is derived from an EMBL/GenBank/DDBJ whole genome shotgun (WGS) entry which is preliminary data.</text>
</comment>
<feature type="compositionally biased region" description="Acidic residues" evidence="4">
    <location>
        <begin position="195"/>
        <end position="208"/>
    </location>
</feature>
<name>A0A0C2NJT3_THEKT</name>
<keyword evidence="1" id="KW-0433">Leucine-rich repeat</keyword>
<comment type="similarity">
    <text evidence="3">Belongs to the ANP32 family.</text>
</comment>
<protein>
    <submittedName>
        <fullName evidence="5">Acidic leucine-rich nuclear phosphoprotein 32 family member A</fullName>
    </submittedName>
</protein>
<dbReference type="InterPro" id="IPR045081">
    <property type="entry name" value="AN32"/>
</dbReference>
<dbReference type="AlphaFoldDB" id="A0A0C2NJT3"/>
<reference evidence="5 6" key="1">
    <citation type="journal article" date="2014" name="Genome Biol. Evol.">
        <title>The genome of the myxosporean Thelohanellus kitauei shows adaptations to nutrient acquisition within its fish host.</title>
        <authorList>
            <person name="Yang Y."/>
            <person name="Xiong J."/>
            <person name="Zhou Z."/>
            <person name="Huo F."/>
            <person name="Miao W."/>
            <person name="Ran C."/>
            <person name="Liu Y."/>
            <person name="Zhang J."/>
            <person name="Feng J."/>
            <person name="Wang M."/>
            <person name="Wang M."/>
            <person name="Wang L."/>
            <person name="Yao B."/>
        </authorList>
    </citation>
    <scope>NUCLEOTIDE SEQUENCE [LARGE SCALE GENOMIC DNA]</scope>
    <source>
        <strain evidence="5">Wuqing</strain>
    </source>
</reference>
<evidence type="ECO:0000256" key="3">
    <source>
        <dbReference type="ARBA" id="ARBA00025777"/>
    </source>
</evidence>
<keyword evidence="2" id="KW-0677">Repeat</keyword>
<feature type="compositionally biased region" description="Polar residues" evidence="4">
    <location>
        <begin position="146"/>
        <end position="159"/>
    </location>
</feature>
<feature type="compositionally biased region" description="Basic and acidic residues" evidence="4">
    <location>
        <begin position="209"/>
        <end position="219"/>
    </location>
</feature>
<dbReference type="GO" id="GO:0005634">
    <property type="term" value="C:nucleus"/>
    <property type="evidence" value="ECO:0007669"/>
    <property type="project" value="TreeGrafter"/>
</dbReference>